<reference evidence="2 3" key="1">
    <citation type="submission" date="2019-08" db="EMBL/GenBank/DDBJ databases">
        <title>Bradyrhizobium hipponensis sp. nov., a rhizobium isolated from a Lupinus angustifolius root nodule in Tunisia.</title>
        <authorList>
            <person name="Off K."/>
            <person name="Rejili M."/>
            <person name="Mars M."/>
            <person name="Brachmann A."/>
            <person name="Marin M."/>
        </authorList>
    </citation>
    <scope>NUCLEOTIDE SEQUENCE [LARGE SCALE GENOMIC DNA]</scope>
    <source>
        <strain evidence="2 3">CTAW11</strain>
    </source>
</reference>
<feature type="signal peptide" evidence="1">
    <location>
        <begin position="1"/>
        <end position="22"/>
    </location>
</feature>
<evidence type="ECO:0000313" key="2">
    <source>
        <dbReference type="EMBL" id="TYL82372.1"/>
    </source>
</evidence>
<accession>A0A5S4WLW9</accession>
<keyword evidence="1" id="KW-0732">Signal</keyword>
<dbReference type="Proteomes" id="UP000324853">
    <property type="component" value="Unassembled WGS sequence"/>
</dbReference>
<protein>
    <submittedName>
        <fullName evidence="2">Uncharacterized protein</fullName>
    </submittedName>
</protein>
<evidence type="ECO:0000313" key="3">
    <source>
        <dbReference type="Proteomes" id="UP000324853"/>
    </source>
</evidence>
<name>A0A5S4WLW9_9BRAD</name>
<organism evidence="2 3">
    <name type="scientific">Bradyrhizobium cytisi</name>
    <dbReference type="NCBI Taxonomy" id="515489"/>
    <lineage>
        <taxon>Bacteria</taxon>
        <taxon>Pseudomonadati</taxon>
        <taxon>Pseudomonadota</taxon>
        <taxon>Alphaproteobacteria</taxon>
        <taxon>Hyphomicrobiales</taxon>
        <taxon>Nitrobacteraceae</taxon>
        <taxon>Bradyrhizobium</taxon>
    </lineage>
</organism>
<dbReference type="AlphaFoldDB" id="A0A5S4WLW9"/>
<proteinExistence type="predicted"/>
<dbReference type="EMBL" id="VSSR01000034">
    <property type="protein sequence ID" value="TYL82372.1"/>
    <property type="molecule type" value="Genomic_DNA"/>
</dbReference>
<evidence type="ECO:0000256" key="1">
    <source>
        <dbReference type="SAM" id="SignalP"/>
    </source>
</evidence>
<sequence>MKTRFGLAMAAALMLGGGAAIAQTLPDYMAPISGKTNAAPGDIATRDVLALNTAMFELYGDAAKVFQKNILDKHPVILGLFSGAGGRLILYRPGQPPLDAPQVPVVYQLLKSVGHSTMALAEVVGPYVDNPDNKSWRGAMLAFRSRMQSALDSLDATPMQADWRDNNRIILKNNIAFMDECLARGVIPFSKLEAFGKQQAPFLARNVAWAAQTQVAHWMGVLADWKTQLGPDWEKTYAASNTIYVTRQNNVIFSVLAQFFGPDAINTRLLLIETVSFTTTPADMLESLTRIIADRSVGALFFGNYHLMDYELMGGDGRAAIVAETAKRGMTPFLPPLVPFGSRQWPTLVTPGPGPATIADLK</sequence>
<dbReference type="OrthoDB" id="572924at2"/>
<comment type="caution">
    <text evidence="2">The sequence shown here is derived from an EMBL/GenBank/DDBJ whole genome shotgun (WGS) entry which is preliminary data.</text>
</comment>
<gene>
    <name evidence="2" type="ORF">FXB38_21790</name>
</gene>
<feature type="chain" id="PRO_5024407981" evidence="1">
    <location>
        <begin position="23"/>
        <end position="362"/>
    </location>
</feature>
<keyword evidence="3" id="KW-1185">Reference proteome</keyword>
<dbReference type="RefSeq" id="WP_148753025.1">
    <property type="nucleotide sequence ID" value="NZ_VSSR01000034.1"/>
</dbReference>